<dbReference type="Proteomes" id="UP001215151">
    <property type="component" value="Unassembled WGS sequence"/>
</dbReference>
<dbReference type="EMBL" id="JAPEVG010000793">
    <property type="protein sequence ID" value="KAJ8455288.1"/>
    <property type="molecule type" value="Genomic_DNA"/>
</dbReference>
<evidence type="ECO:0000313" key="3">
    <source>
        <dbReference type="Proteomes" id="UP001215151"/>
    </source>
</evidence>
<evidence type="ECO:0000256" key="1">
    <source>
        <dbReference type="SAM" id="Coils"/>
    </source>
</evidence>
<proteinExistence type="predicted"/>
<protein>
    <submittedName>
        <fullName evidence="2">Uncharacterized protein</fullName>
    </submittedName>
</protein>
<dbReference type="Gene3D" id="1.20.1170.10">
    <property type="match status" value="1"/>
</dbReference>
<evidence type="ECO:0000313" key="2">
    <source>
        <dbReference type="EMBL" id="KAJ8455288.1"/>
    </source>
</evidence>
<feature type="coiled-coil region" evidence="1">
    <location>
        <begin position="266"/>
        <end position="317"/>
    </location>
</feature>
<keyword evidence="1" id="KW-0175">Coiled coil</keyword>
<gene>
    <name evidence="2" type="ORF">ONZ51_g12531</name>
</gene>
<name>A0AAD7TGC8_9APHY</name>
<keyword evidence="3" id="KW-1185">Reference proteome</keyword>
<dbReference type="SUPFAM" id="SSF58100">
    <property type="entry name" value="Bacterial hemolysins"/>
    <property type="match status" value="1"/>
</dbReference>
<dbReference type="AlphaFoldDB" id="A0AAD7TGC8"/>
<comment type="caution">
    <text evidence="2">The sequence shown here is derived from an EMBL/GenBank/DDBJ whole genome shotgun (WGS) entry which is preliminary data.</text>
</comment>
<organism evidence="2 3">
    <name type="scientific">Trametes cubensis</name>
    <dbReference type="NCBI Taxonomy" id="1111947"/>
    <lineage>
        <taxon>Eukaryota</taxon>
        <taxon>Fungi</taxon>
        <taxon>Dikarya</taxon>
        <taxon>Basidiomycota</taxon>
        <taxon>Agaricomycotina</taxon>
        <taxon>Agaricomycetes</taxon>
        <taxon>Polyporales</taxon>
        <taxon>Polyporaceae</taxon>
        <taxon>Trametes</taxon>
    </lineage>
</organism>
<accession>A0AAD7TGC8</accession>
<reference evidence="2" key="1">
    <citation type="submission" date="2022-11" db="EMBL/GenBank/DDBJ databases">
        <title>Genome Sequence of Cubamyces cubensis.</title>
        <authorList>
            <person name="Buettner E."/>
        </authorList>
    </citation>
    <scope>NUCLEOTIDE SEQUENCE</scope>
    <source>
        <strain evidence="2">MPL-01</strain>
    </source>
</reference>
<sequence length="379" mass="42696">MQTTTSTITLSPAVLEHQAQLKDQLENAELHEHFAIVLENVDPTSEVHSLKERIQDIRDGFRELSTKFGLLDSKLNRRKFKFLRHVGSKGLRTRWNLFQERFKTLLDQSQLNAMDASAVLKQNLHIFTDEHVQDAEKVGALKQEIENFMTIIGGKINHAGKLRDNLSKLSDDIRLFGREIGEKVECAQQHNEALFNELSEVYYKLQNLEVSLQSVTEELSDISLACFNCLSAGASSAAFFFVKLAPDAARTAVGSILDAVPQGISAARKRAEATRLRVQIQEARETISDLRKNHTAVNELTQLMQDTNAQVANLAVNIDALSNIWRYIRTDMVELRSLLGTVVGGGHITELFLHKLTITRTVYRKLVVALEEYSRETAL</sequence>